<dbReference type="PANTHER" id="PTHR33418">
    <property type="entry name" value="HELICASE-ASSOCIATED"/>
    <property type="match status" value="1"/>
</dbReference>
<dbReference type="AlphaFoldDB" id="X1BBT3"/>
<feature type="non-terminal residue" evidence="1">
    <location>
        <position position="73"/>
    </location>
</feature>
<evidence type="ECO:0008006" key="2">
    <source>
        <dbReference type="Google" id="ProtNLM"/>
    </source>
</evidence>
<proteinExistence type="predicted"/>
<dbReference type="EMBL" id="BART01014939">
    <property type="protein sequence ID" value="GAG78697.1"/>
    <property type="molecule type" value="Genomic_DNA"/>
</dbReference>
<protein>
    <recommendedName>
        <fullName evidence="2">Helicase-associated domain-containing protein</fullName>
    </recommendedName>
</protein>
<name>X1BBT3_9ZZZZ</name>
<comment type="caution">
    <text evidence="1">The sequence shown here is derived from an EMBL/GenBank/DDBJ whole genome shotgun (WGS) entry which is preliminary data.</text>
</comment>
<organism evidence="1">
    <name type="scientific">marine sediment metagenome</name>
    <dbReference type="NCBI Taxonomy" id="412755"/>
    <lineage>
        <taxon>unclassified sequences</taxon>
        <taxon>metagenomes</taxon>
        <taxon>ecological metagenomes</taxon>
    </lineage>
</organism>
<evidence type="ECO:0000313" key="1">
    <source>
        <dbReference type="EMBL" id="GAG78697.1"/>
    </source>
</evidence>
<sequence length="73" mass="8454">LGKWCAAVRGAYKKMQNNQKTYIKLSDEQIQRLNDAGFKWCLQKKVRVGSVFDKRFNDLMAFKAKNGHCNVSQ</sequence>
<gene>
    <name evidence="1" type="ORF">S01H4_29335</name>
</gene>
<feature type="non-terminal residue" evidence="1">
    <location>
        <position position="1"/>
    </location>
</feature>
<reference evidence="1" key="1">
    <citation type="journal article" date="2014" name="Front. Microbiol.">
        <title>High frequency of phylogenetically diverse reductive dehalogenase-homologous genes in deep subseafloor sedimentary metagenomes.</title>
        <authorList>
            <person name="Kawai M."/>
            <person name="Futagami T."/>
            <person name="Toyoda A."/>
            <person name="Takaki Y."/>
            <person name="Nishi S."/>
            <person name="Hori S."/>
            <person name="Arai W."/>
            <person name="Tsubouchi T."/>
            <person name="Morono Y."/>
            <person name="Uchiyama I."/>
            <person name="Ito T."/>
            <person name="Fujiyama A."/>
            <person name="Inagaki F."/>
            <person name="Takami H."/>
        </authorList>
    </citation>
    <scope>NUCLEOTIDE SEQUENCE</scope>
    <source>
        <strain evidence="1">Expedition CK06-06</strain>
    </source>
</reference>
<dbReference type="PANTHER" id="PTHR33418:SF1">
    <property type="entry name" value="HELICASE-ASSOCIATED DOMAIN-CONTAINING PROTEIN"/>
    <property type="match status" value="1"/>
</dbReference>
<accession>X1BBT3</accession>